<evidence type="ECO:0000313" key="2">
    <source>
        <dbReference type="EMBL" id="AGA24629.1"/>
    </source>
</evidence>
<gene>
    <name evidence="2" type="ordered locus">Sinac_0176</name>
</gene>
<evidence type="ECO:0000256" key="1">
    <source>
        <dbReference type="SAM" id="MobiDB-lite"/>
    </source>
</evidence>
<dbReference type="InterPro" id="IPR011989">
    <property type="entry name" value="ARM-like"/>
</dbReference>
<feature type="compositionally biased region" description="Polar residues" evidence="1">
    <location>
        <begin position="737"/>
        <end position="747"/>
    </location>
</feature>
<accession>L0D5B9</accession>
<dbReference type="SUPFAM" id="SSF52172">
    <property type="entry name" value="CheY-like"/>
    <property type="match status" value="1"/>
</dbReference>
<dbReference type="Gene3D" id="1.25.10.10">
    <property type="entry name" value="Leucine-rich Repeat Variant"/>
    <property type="match status" value="2"/>
</dbReference>
<proteinExistence type="predicted"/>
<dbReference type="SUPFAM" id="SSF48371">
    <property type="entry name" value="ARM repeat"/>
    <property type="match status" value="1"/>
</dbReference>
<dbReference type="OrthoDB" id="253582at2"/>
<dbReference type="Proteomes" id="UP000010798">
    <property type="component" value="Chromosome"/>
</dbReference>
<protein>
    <submittedName>
        <fullName evidence="2">HEAT repeat-containing protein</fullName>
    </submittedName>
</protein>
<keyword evidence="3" id="KW-1185">Reference proteome</keyword>
<dbReference type="AlphaFoldDB" id="L0D5B9"/>
<dbReference type="eggNOG" id="COG3706">
    <property type="taxonomic scope" value="Bacteria"/>
</dbReference>
<dbReference type="SMART" id="SM00567">
    <property type="entry name" value="EZ_HEAT"/>
    <property type="match status" value="4"/>
</dbReference>
<dbReference type="InterPro" id="IPR016024">
    <property type="entry name" value="ARM-type_fold"/>
</dbReference>
<feature type="region of interest" description="Disordered" evidence="1">
    <location>
        <begin position="736"/>
        <end position="789"/>
    </location>
</feature>
<feature type="compositionally biased region" description="Pro residues" evidence="1">
    <location>
        <begin position="760"/>
        <end position="789"/>
    </location>
</feature>
<name>L0D5B9_SINAD</name>
<dbReference type="InterPro" id="IPR004155">
    <property type="entry name" value="PBS_lyase_HEAT"/>
</dbReference>
<organism evidence="2 3">
    <name type="scientific">Singulisphaera acidiphila (strain ATCC BAA-1392 / DSM 18658 / VKM B-2454 / MOB10)</name>
    <dbReference type="NCBI Taxonomy" id="886293"/>
    <lineage>
        <taxon>Bacteria</taxon>
        <taxon>Pseudomonadati</taxon>
        <taxon>Planctomycetota</taxon>
        <taxon>Planctomycetia</taxon>
        <taxon>Isosphaerales</taxon>
        <taxon>Isosphaeraceae</taxon>
        <taxon>Singulisphaera</taxon>
    </lineage>
</organism>
<dbReference type="eggNOG" id="COG1413">
    <property type="taxonomic scope" value="Bacteria"/>
</dbReference>
<dbReference type="HOGENOM" id="CLU_334274_0_0_0"/>
<sequence length="789" mass="83239">MNPTVPLAPKQSGLDPMCRNSSFRDRLAISCVVACLAAGASLLPGFVADARGQVPGPETFAKEPQTPIELWEAADYLLRTGQAQQAVPYLNKFMKSKPDDAVLLQIRDRYGVGSVLRLDNYPETRALARPLSSLLAAASLRSSTRADRIQRFVNALTKSSEEQEYAVERLREAGPYAVPYLVQALDRANLPAEDRALIAYNMGRLDRSAVPPLIAVLESADGRLAADAANALGMIGDVRAVPPLTPLAASTEAGSPARAEARRAIARLTGRSFEAQPRSPVRVLTDEAQKYHHHAFLFPGDTALLWEWDAAQKVPVPRQIPRSEAEAYFGQRLAREALKLNPADGPAQVVLVSQALEKAVENVGLKAVTTTDPTGAFASALAAGPSVLGQVLQTAITDGKTDLAAVAATALGQITDRDVLTSGPRVHPLVEALSSSGRRAQFAAARALVQLEPRRPFAGSSQVVPILARFVASQPTPRAVVIDGNLDRGNLLASHLKALGYEPDVARAGAEGFQAASEGADVELILIDSHQTGGPWRLVDILANLRADARTAGIPVYVVGPLNQQVALDPMFRNYPGVKFLVTPTSPAILERQLGGRPSEFSPEERTAYAREAASLLAQVASQPGSPFEADLRQAESALSVALNAPTADLAASSALGDVPDAGAQRGLADIVLNVSKPIALRLSSARQLARSIQRFGPLVAADQEAKLLAALDQEREPALRIALATLIGTLHPKSAQAGSRLQQGSALPTAPVQATPAPESVPSPPTPEPAEPAPAPADEVPPPADAKP</sequence>
<dbReference type="EMBL" id="CP003364">
    <property type="protein sequence ID" value="AGA24629.1"/>
    <property type="molecule type" value="Genomic_DNA"/>
</dbReference>
<reference evidence="2 3" key="1">
    <citation type="submission" date="2012-02" db="EMBL/GenBank/DDBJ databases">
        <title>Complete sequence of chromosome of Singulisphaera acidiphila DSM 18658.</title>
        <authorList>
            <consortium name="US DOE Joint Genome Institute (JGI-PGF)"/>
            <person name="Lucas S."/>
            <person name="Copeland A."/>
            <person name="Lapidus A."/>
            <person name="Glavina del Rio T."/>
            <person name="Dalin E."/>
            <person name="Tice H."/>
            <person name="Bruce D."/>
            <person name="Goodwin L."/>
            <person name="Pitluck S."/>
            <person name="Peters L."/>
            <person name="Ovchinnikova G."/>
            <person name="Chertkov O."/>
            <person name="Kyrpides N."/>
            <person name="Mavromatis K."/>
            <person name="Ivanova N."/>
            <person name="Brettin T."/>
            <person name="Detter J.C."/>
            <person name="Han C."/>
            <person name="Larimer F."/>
            <person name="Land M."/>
            <person name="Hauser L."/>
            <person name="Markowitz V."/>
            <person name="Cheng J.-F."/>
            <person name="Hugenholtz P."/>
            <person name="Woyke T."/>
            <person name="Wu D."/>
            <person name="Tindall B."/>
            <person name="Pomrenke H."/>
            <person name="Brambilla E."/>
            <person name="Klenk H.-P."/>
            <person name="Eisen J.A."/>
        </authorList>
    </citation>
    <scope>NUCLEOTIDE SEQUENCE [LARGE SCALE GENOMIC DNA]</scope>
    <source>
        <strain evidence="3">ATCC BAA-1392 / DSM 18658 / VKM B-2454 / MOB10</strain>
    </source>
</reference>
<evidence type="ECO:0000313" key="3">
    <source>
        <dbReference type="Proteomes" id="UP000010798"/>
    </source>
</evidence>
<dbReference type="InterPro" id="IPR011006">
    <property type="entry name" value="CheY-like_superfamily"/>
</dbReference>
<dbReference type="Pfam" id="PF13646">
    <property type="entry name" value="HEAT_2"/>
    <property type="match status" value="1"/>
</dbReference>
<dbReference type="STRING" id="886293.Sinac_0176"/>
<dbReference type="KEGG" id="saci:Sinac_0176"/>